<proteinExistence type="predicted"/>
<name>A0ABD2ZLJ0_9GENT</name>
<dbReference type="Proteomes" id="UP001630127">
    <property type="component" value="Unassembled WGS sequence"/>
</dbReference>
<organism evidence="1 2">
    <name type="scientific">Cinchona calisaya</name>
    <dbReference type="NCBI Taxonomy" id="153742"/>
    <lineage>
        <taxon>Eukaryota</taxon>
        <taxon>Viridiplantae</taxon>
        <taxon>Streptophyta</taxon>
        <taxon>Embryophyta</taxon>
        <taxon>Tracheophyta</taxon>
        <taxon>Spermatophyta</taxon>
        <taxon>Magnoliopsida</taxon>
        <taxon>eudicotyledons</taxon>
        <taxon>Gunneridae</taxon>
        <taxon>Pentapetalae</taxon>
        <taxon>asterids</taxon>
        <taxon>lamiids</taxon>
        <taxon>Gentianales</taxon>
        <taxon>Rubiaceae</taxon>
        <taxon>Cinchonoideae</taxon>
        <taxon>Cinchoneae</taxon>
        <taxon>Cinchona</taxon>
    </lineage>
</organism>
<reference evidence="1 2" key="1">
    <citation type="submission" date="2024-11" db="EMBL/GenBank/DDBJ databases">
        <title>A near-complete genome assembly of Cinchona calisaya.</title>
        <authorList>
            <person name="Lian D.C."/>
            <person name="Zhao X.W."/>
            <person name="Wei L."/>
        </authorList>
    </citation>
    <scope>NUCLEOTIDE SEQUENCE [LARGE SCALE GENOMIC DNA]</scope>
    <source>
        <tissue evidence="1">Nenye</tissue>
    </source>
</reference>
<accession>A0ABD2ZLJ0</accession>
<dbReference type="EMBL" id="JBJUIK010000008">
    <property type="protein sequence ID" value="KAL3520310.1"/>
    <property type="molecule type" value="Genomic_DNA"/>
</dbReference>
<gene>
    <name evidence="1" type="ORF">ACH5RR_018459</name>
</gene>
<comment type="caution">
    <text evidence="1">The sequence shown here is derived from an EMBL/GenBank/DDBJ whole genome shotgun (WGS) entry which is preliminary data.</text>
</comment>
<evidence type="ECO:0008006" key="3">
    <source>
        <dbReference type="Google" id="ProtNLM"/>
    </source>
</evidence>
<protein>
    <recommendedName>
        <fullName evidence="3">Secreted protein</fullName>
    </recommendedName>
</protein>
<evidence type="ECO:0000313" key="2">
    <source>
        <dbReference type="Proteomes" id="UP001630127"/>
    </source>
</evidence>
<keyword evidence="2" id="KW-1185">Reference proteome</keyword>
<dbReference type="AlphaFoldDB" id="A0ABD2ZLJ0"/>
<evidence type="ECO:0000313" key="1">
    <source>
        <dbReference type="EMBL" id="KAL3520310.1"/>
    </source>
</evidence>
<sequence length="75" mass="7953">MDTRFLVEKLSLRSGVIPLLVTRVSLAVEAGRATGPAVATEPTTLASWTAMPPSSTLEPVMWATAPTVWVAVKAF</sequence>